<organism evidence="4 5">
    <name type="scientific">Enterococcus rivorum</name>
    <dbReference type="NCBI Taxonomy" id="762845"/>
    <lineage>
        <taxon>Bacteria</taxon>
        <taxon>Bacillati</taxon>
        <taxon>Bacillota</taxon>
        <taxon>Bacilli</taxon>
        <taxon>Lactobacillales</taxon>
        <taxon>Enterococcaceae</taxon>
        <taxon>Enterococcus</taxon>
    </lineage>
</organism>
<reference evidence="4 5" key="1">
    <citation type="submission" date="2016-09" db="EMBL/GenBank/DDBJ databases">
        <authorList>
            <person name="Capua I."/>
            <person name="De Benedictis P."/>
            <person name="Joannis T."/>
            <person name="Lombin L.H."/>
            <person name="Cattoli G."/>
        </authorList>
    </citation>
    <scope>NUCLEOTIDE SEQUENCE [LARGE SCALE GENOMIC DNA]</scope>
    <source>
        <strain evidence="4 5">LMG 25899</strain>
    </source>
</reference>
<dbReference type="InterPro" id="IPR051545">
    <property type="entry name" value="NAD(P)H_dehydrogenase_qn"/>
</dbReference>
<dbReference type="Gene3D" id="3.40.50.360">
    <property type="match status" value="1"/>
</dbReference>
<keyword evidence="2" id="KW-0560">Oxidoreductase</keyword>
<accession>A0A1E5KYH7</accession>
<dbReference type="EMBL" id="MIEK01000012">
    <property type="protein sequence ID" value="OEH82942.1"/>
    <property type="molecule type" value="Genomic_DNA"/>
</dbReference>
<dbReference type="InterPro" id="IPR029039">
    <property type="entry name" value="Flavoprotein-like_sf"/>
</dbReference>
<proteinExistence type="inferred from homology"/>
<dbReference type="PANTHER" id="PTHR10204">
    <property type="entry name" value="NAD P H OXIDOREDUCTASE-RELATED"/>
    <property type="match status" value="1"/>
</dbReference>
<dbReference type="Pfam" id="PF02525">
    <property type="entry name" value="Flavodoxin_2"/>
    <property type="match status" value="1"/>
</dbReference>
<feature type="domain" description="Flavodoxin-like fold" evidence="3">
    <location>
        <begin position="3"/>
        <end position="173"/>
    </location>
</feature>
<dbReference type="RefSeq" id="WP_069697897.1">
    <property type="nucleotide sequence ID" value="NZ_JAGGMA010000002.1"/>
</dbReference>
<keyword evidence="5" id="KW-1185">Reference proteome</keyword>
<evidence type="ECO:0000256" key="2">
    <source>
        <dbReference type="ARBA" id="ARBA00023002"/>
    </source>
</evidence>
<evidence type="ECO:0000259" key="3">
    <source>
        <dbReference type="Pfam" id="PF02525"/>
    </source>
</evidence>
<sequence length="193" mass="22577">MKQTTIILAHPWHGSFNKRILDETIRNLERKKQKYQLIDLNKDQFNPVLKEEELALFAKGEHLDPLVSKYQKLLKESDSLIFIFPIWWADIPAILKGFLDKVMLKQFAYTTGKFGLEGRLTHIKKATVITTSDSPKWYLRYFAGNSIRGVFINSTLKGIGIKNVRWYHCNHIKKEGLPQRKKFLEVIKQASFQ</sequence>
<dbReference type="STRING" id="762845.BCR26_01310"/>
<dbReference type="PANTHER" id="PTHR10204:SF34">
    <property type="entry name" value="NAD(P)H DEHYDROGENASE [QUINONE] 1 ISOFORM 1"/>
    <property type="match status" value="1"/>
</dbReference>
<dbReference type="OrthoDB" id="9798454at2"/>
<dbReference type="GO" id="GO:0003955">
    <property type="term" value="F:NAD(P)H dehydrogenase (quinone) activity"/>
    <property type="evidence" value="ECO:0007669"/>
    <property type="project" value="TreeGrafter"/>
</dbReference>
<comment type="similarity">
    <text evidence="1">Belongs to the NAD(P)H dehydrogenase (quinone) family.</text>
</comment>
<dbReference type="SUPFAM" id="SSF52218">
    <property type="entry name" value="Flavoproteins"/>
    <property type="match status" value="1"/>
</dbReference>
<protein>
    <submittedName>
        <fullName evidence="4">NAD(P)H dehydrogenase</fullName>
    </submittedName>
</protein>
<name>A0A1E5KYH7_9ENTE</name>
<evidence type="ECO:0000313" key="4">
    <source>
        <dbReference type="EMBL" id="OEH82942.1"/>
    </source>
</evidence>
<comment type="caution">
    <text evidence="4">The sequence shown here is derived from an EMBL/GenBank/DDBJ whole genome shotgun (WGS) entry which is preliminary data.</text>
</comment>
<evidence type="ECO:0000313" key="5">
    <source>
        <dbReference type="Proteomes" id="UP000095256"/>
    </source>
</evidence>
<dbReference type="AlphaFoldDB" id="A0A1E5KYH7"/>
<gene>
    <name evidence="4" type="ORF">BCR26_01310</name>
</gene>
<dbReference type="GO" id="GO:0005829">
    <property type="term" value="C:cytosol"/>
    <property type="evidence" value="ECO:0007669"/>
    <property type="project" value="TreeGrafter"/>
</dbReference>
<dbReference type="Proteomes" id="UP000095256">
    <property type="component" value="Unassembled WGS sequence"/>
</dbReference>
<evidence type="ECO:0000256" key="1">
    <source>
        <dbReference type="ARBA" id="ARBA00006252"/>
    </source>
</evidence>
<dbReference type="InterPro" id="IPR003680">
    <property type="entry name" value="Flavodoxin_fold"/>
</dbReference>